<feature type="compositionally biased region" description="Polar residues" evidence="1">
    <location>
        <begin position="293"/>
        <end position="310"/>
    </location>
</feature>
<feature type="region of interest" description="Disordered" evidence="1">
    <location>
        <begin position="1"/>
        <end position="28"/>
    </location>
</feature>
<feature type="transmembrane region" description="Helical" evidence="2">
    <location>
        <begin position="33"/>
        <end position="58"/>
    </location>
</feature>
<evidence type="ECO:0000313" key="3">
    <source>
        <dbReference type="EMBL" id="KAK6540094.1"/>
    </source>
</evidence>
<dbReference type="EMBL" id="JAVHJO010000005">
    <property type="protein sequence ID" value="KAK6540094.1"/>
    <property type="molecule type" value="Genomic_DNA"/>
</dbReference>
<dbReference type="AlphaFoldDB" id="A0AAV9XE28"/>
<feature type="region of interest" description="Disordered" evidence="1">
    <location>
        <begin position="319"/>
        <end position="338"/>
    </location>
</feature>
<feature type="region of interest" description="Disordered" evidence="1">
    <location>
        <begin position="368"/>
        <end position="546"/>
    </location>
</feature>
<keyword evidence="4" id="KW-1185">Reference proteome</keyword>
<protein>
    <submittedName>
        <fullName evidence="3">Uncharacterized protein</fullName>
    </submittedName>
</protein>
<feature type="region of interest" description="Disordered" evidence="1">
    <location>
        <begin position="264"/>
        <end position="312"/>
    </location>
</feature>
<feature type="compositionally biased region" description="Polar residues" evidence="1">
    <location>
        <begin position="368"/>
        <end position="392"/>
    </location>
</feature>
<keyword evidence="2" id="KW-0472">Membrane</keyword>
<accession>A0AAV9XE28</accession>
<reference evidence="3 4" key="1">
    <citation type="submission" date="2019-10" db="EMBL/GenBank/DDBJ databases">
        <authorList>
            <person name="Palmer J.M."/>
        </authorList>
    </citation>
    <scope>NUCLEOTIDE SEQUENCE [LARGE SCALE GENOMIC DNA]</scope>
    <source>
        <strain evidence="3 4">TWF694</strain>
    </source>
</reference>
<sequence length="649" mass="71318">MSPIPTVTPSGSPQATATPMAESSSSDPQRTGLIFDVSSIAAVVLGIILFFTIVGLIVHCIRFRRARKLNVNSQIPNVGSTTRGHWNWATGDLESGLEKPKKRESLIQTYVKRLSVTRSPPGIDINKISHPKLIQCSQDPQFPSLPEPKAAFIRTYNISAPSSLAGSQKNSIDLAPERPPIKIKGSPVIGAPKAPTPALKIDTRKRPNPPKLSIPGGSQVAGNSIASTTVAGLTTSIYVPPTPSKTKFPDGPLSPRFQTTLAETKFSKSDEQTPSEYFSAEDTRPRERYRFSDPTTPTPASQTSVRSLSWNGLPKRNGVIPLNSPMSPRQLKTPNVSSPRHNWIPVDVERVSMQTHPNSRIVSFASQVQQIRSKSAQNTSQGRAPTGGSRSASIPIAREDDIVTDDEASVIDYSDESEEETSETMTPNIYTHNNRSSVRTGHTASTRFSQDSIPNPPLTPFFGEFKGSPFSRSFFSRNGSRPRIPGDGTPRRTLSSPGLEIVTRPGDESPPLSPVTFRIDNNPLATPKTPKLPFTVDPHDRIDADGINDGTYPIEWRNEMERQALEDVKTRRQAIIRQQTITNTLQVPDRFPKKKGVSFRLSNHNRGQSDERPILPKIDTHDISIAESIKKARPSWYGLRTDDSDISMI</sequence>
<name>A0AAV9XE28_9PEZI</name>
<evidence type="ECO:0000256" key="1">
    <source>
        <dbReference type="SAM" id="MobiDB-lite"/>
    </source>
</evidence>
<evidence type="ECO:0000256" key="2">
    <source>
        <dbReference type="SAM" id="Phobius"/>
    </source>
</evidence>
<gene>
    <name evidence="3" type="ORF">TWF694_008924</name>
</gene>
<feature type="compositionally biased region" description="Basic and acidic residues" evidence="1">
    <location>
        <begin position="281"/>
        <end position="291"/>
    </location>
</feature>
<feature type="compositionally biased region" description="Polar residues" evidence="1">
    <location>
        <begin position="425"/>
        <end position="453"/>
    </location>
</feature>
<keyword evidence="2" id="KW-1133">Transmembrane helix</keyword>
<organism evidence="3 4">
    <name type="scientific">Orbilia ellipsospora</name>
    <dbReference type="NCBI Taxonomy" id="2528407"/>
    <lineage>
        <taxon>Eukaryota</taxon>
        <taxon>Fungi</taxon>
        <taxon>Dikarya</taxon>
        <taxon>Ascomycota</taxon>
        <taxon>Pezizomycotina</taxon>
        <taxon>Orbiliomycetes</taxon>
        <taxon>Orbiliales</taxon>
        <taxon>Orbiliaceae</taxon>
        <taxon>Orbilia</taxon>
    </lineage>
</organism>
<dbReference type="Proteomes" id="UP001365542">
    <property type="component" value="Unassembled WGS sequence"/>
</dbReference>
<comment type="caution">
    <text evidence="3">The sequence shown here is derived from an EMBL/GenBank/DDBJ whole genome shotgun (WGS) entry which is preliminary data.</text>
</comment>
<feature type="compositionally biased region" description="Low complexity" evidence="1">
    <location>
        <begin position="465"/>
        <end position="483"/>
    </location>
</feature>
<feature type="compositionally biased region" description="Polar residues" evidence="1">
    <location>
        <begin position="324"/>
        <end position="338"/>
    </location>
</feature>
<feature type="compositionally biased region" description="Acidic residues" evidence="1">
    <location>
        <begin position="402"/>
        <end position="422"/>
    </location>
</feature>
<proteinExistence type="predicted"/>
<keyword evidence="2" id="KW-0812">Transmembrane</keyword>
<evidence type="ECO:0000313" key="4">
    <source>
        <dbReference type="Proteomes" id="UP001365542"/>
    </source>
</evidence>
<dbReference type="CDD" id="cd12087">
    <property type="entry name" value="TM_EGFR-like"/>
    <property type="match status" value="1"/>
</dbReference>
<feature type="region of interest" description="Disordered" evidence="1">
    <location>
        <begin position="178"/>
        <end position="220"/>
    </location>
</feature>